<protein>
    <recommendedName>
        <fullName evidence="4">Lipoprotein</fullName>
    </recommendedName>
</protein>
<dbReference type="Proteomes" id="UP000829998">
    <property type="component" value="Chromosome"/>
</dbReference>
<gene>
    <name evidence="2" type="ORF">M0M44_06100</name>
</gene>
<name>A0ABY4LV13_9FLAO</name>
<keyword evidence="1" id="KW-0732">Signal</keyword>
<organism evidence="2 3">
    <name type="scientific">Flavobacterium humidisoli</name>
    <dbReference type="NCBI Taxonomy" id="2937442"/>
    <lineage>
        <taxon>Bacteria</taxon>
        <taxon>Pseudomonadati</taxon>
        <taxon>Bacteroidota</taxon>
        <taxon>Flavobacteriia</taxon>
        <taxon>Flavobacteriales</taxon>
        <taxon>Flavobacteriaceae</taxon>
        <taxon>Flavobacterium</taxon>
    </lineage>
</organism>
<dbReference type="PROSITE" id="PS51257">
    <property type="entry name" value="PROKAR_LIPOPROTEIN"/>
    <property type="match status" value="1"/>
</dbReference>
<evidence type="ECO:0008006" key="4">
    <source>
        <dbReference type="Google" id="ProtNLM"/>
    </source>
</evidence>
<accession>A0ABY4LV13</accession>
<dbReference type="RefSeq" id="WP_248728969.1">
    <property type="nucleotide sequence ID" value="NZ_CP096829.1"/>
</dbReference>
<feature type="chain" id="PRO_5047311882" description="Lipoprotein" evidence="1">
    <location>
        <begin position="22"/>
        <end position="331"/>
    </location>
</feature>
<evidence type="ECO:0000313" key="3">
    <source>
        <dbReference type="Proteomes" id="UP000829998"/>
    </source>
</evidence>
<feature type="signal peptide" evidence="1">
    <location>
        <begin position="1"/>
        <end position="21"/>
    </location>
</feature>
<evidence type="ECO:0000256" key="1">
    <source>
        <dbReference type="SAM" id="SignalP"/>
    </source>
</evidence>
<evidence type="ECO:0000313" key="2">
    <source>
        <dbReference type="EMBL" id="UPZ16913.1"/>
    </source>
</evidence>
<reference evidence="2 3" key="1">
    <citation type="submission" date="2022-04" db="EMBL/GenBank/DDBJ databases">
        <authorList>
            <person name="Ra J.-S."/>
            <person name="Kim S.-B."/>
        </authorList>
    </citation>
    <scope>NUCLEOTIDE SEQUENCE [LARGE SCALE GENOMIC DNA]</scope>
    <source>
        <strain evidence="2 3">MMS21-Er5</strain>
    </source>
</reference>
<dbReference type="EMBL" id="CP096829">
    <property type="protein sequence ID" value="UPZ16913.1"/>
    <property type="molecule type" value="Genomic_DNA"/>
</dbReference>
<sequence>MKLTFVVILCTISILSSCQNSTNTNMQNSEITEKNIVNKLYSNVKHYDYEPMYYLTFIQNSCFSEILINDFPVNKNFQKESQSKTLDINNYIFKSGIQKVTFRLYPAGKVGLIDFSTLVADTEMKIQITESDNNKRDIDGKKISSYETPTIRIQTSNGAENNSFQSAGKSYFEASFTFVAKVPYELEGFEDAQNLKELDRETLEKKLLLNYKKIKEVYQSKNYDDIARISFDNLKNQFISEYQTREQINEVWEMLMNSYKQPTFEMQPIENYKMVFFADGKLVVLMQESKDSRLRGNTSLWAKFDKGQGVKALFCNRYFYIPKGEKEFKIF</sequence>
<keyword evidence="3" id="KW-1185">Reference proteome</keyword>
<proteinExistence type="predicted"/>